<dbReference type="GO" id="GO:0016020">
    <property type="term" value="C:membrane"/>
    <property type="evidence" value="ECO:0007669"/>
    <property type="project" value="UniProtKB-SubCell"/>
</dbReference>
<evidence type="ECO:0000313" key="9">
    <source>
        <dbReference type="RefSeq" id="XP_034247284.1"/>
    </source>
</evidence>
<dbReference type="RefSeq" id="XP_034247284.1">
    <property type="nucleotide sequence ID" value="XM_034391393.1"/>
</dbReference>
<feature type="transmembrane region" description="Helical" evidence="6">
    <location>
        <begin position="388"/>
        <end position="406"/>
    </location>
</feature>
<feature type="transmembrane region" description="Helical" evidence="6">
    <location>
        <begin position="166"/>
        <end position="186"/>
    </location>
</feature>
<feature type="transmembrane region" description="Helical" evidence="6">
    <location>
        <begin position="198"/>
        <end position="216"/>
    </location>
</feature>
<accession>A0A6P8ZRA9</accession>
<reference evidence="9" key="1">
    <citation type="submission" date="2025-08" db="UniProtKB">
        <authorList>
            <consortium name="RefSeq"/>
        </authorList>
    </citation>
    <scope>IDENTIFICATION</scope>
    <source>
        <tissue evidence="9">Total insect</tissue>
    </source>
</reference>
<feature type="domain" description="Major facilitator superfamily (MFS) profile" evidence="7">
    <location>
        <begin position="33"/>
        <end position="530"/>
    </location>
</feature>
<feature type="transmembrane region" description="Helical" evidence="6">
    <location>
        <begin position="67"/>
        <end position="87"/>
    </location>
</feature>
<dbReference type="SUPFAM" id="SSF103473">
    <property type="entry name" value="MFS general substrate transporter"/>
    <property type="match status" value="1"/>
</dbReference>
<name>A0A6P8ZRA9_THRPL</name>
<dbReference type="InterPro" id="IPR011701">
    <property type="entry name" value="MFS"/>
</dbReference>
<dbReference type="PROSITE" id="PS50850">
    <property type="entry name" value="MFS"/>
    <property type="match status" value="1"/>
</dbReference>
<dbReference type="PANTHER" id="PTHR23511:SF38">
    <property type="entry name" value="SYNAPTIC VESICLE 2-RELATED PROTEIN-LIKE PROTEIN"/>
    <property type="match status" value="1"/>
</dbReference>
<evidence type="ECO:0000256" key="2">
    <source>
        <dbReference type="ARBA" id="ARBA00022448"/>
    </source>
</evidence>
<dbReference type="InterPro" id="IPR020846">
    <property type="entry name" value="MFS_dom"/>
</dbReference>
<dbReference type="GeneID" id="117649027"/>
<gene>
    <name evidence="9" type="primary">LOC117649027</name>
</gene>
<dbReference type="Gene3D" id="1.20.1250.20">
    <property type="entry name" value="MFS general substrate transporter like domains"/>
    <property type="match status" value="1"/>
</dbReference>
<keyword evidence="2" id="KW-0813">Transport</keyword>
<sequence>MKVTTATVRGKMDGARFSTAIDAAGHGKFQYVAFLTAGLIYFTSGMQSGINAYILPSVKCDYQLSDSQMGVLNALFLGGGGLSAHLWGALSDSYGRRPVLAGALLIDAVCVSASTLAPNFTVFAVLRLFSGMLNMAPAGLAFLYLGEFVCDRRRTAFSQAMGTMWIASWIILPALAWVVIPLPWAVDFLGVRLQSWRAFLALLLVPTLTAAGLALYMPETPKFLQAAGREEDALKVYRRIYATNTGESADGYPVKRLHLPSSARAEARAEARANAVEASSHAHAHGKDVLHILARTLKLSAELFKPPVLYRTALCCTIYFCSMFVLYGFGYWLPELLNRFELHANAHPGESEYVCAVLSAAHNSSSPVPVLVDGATSCGDATVVDPSAFLNTAIINSASMTVNLLSTLTTGYIGRRTLSAGCNLLSGAVGFGLLYASSTLEVVAVAIFFNALAETGCIGINGMIVDIFPARASGVGVASVMLSGRLGGSMGNLAMGYLLEQSCELPLMLLFSMAIVCGAICCFAHGRYEEDDKEEGPTPTKEDVEIAAREAAAATPQPLPTVCKE</sequence>
<feature type="transmembrane region" description="Helical" evidence="6">
    <location>
        <begin position="99"/>
        <end position="117"/>
    </location>
</feature>
<evidence type="ECO:0000256" key="1">
    <source>
        <dbReference type="ARBA" id="ARBA00004141"/>
    </source>
</evidence>
<evidence type="ECO:0000256" key="3">
    <source>
        <dbReference type="ARBA" id="ARBA00022692"/>
    </source>
</evidence>
<keyword evidence="4 6" id="KW-1133">Transmembrane helix</keyword>
<protein>
    <submittedName>
        <fullName evidence="9">Synaptic vesicle glycoprotein 2A-like</fullName>
    </submittedName>
</protein>
<dbReference type="AlphaFoldDB" id="A0A6P8ZRA9"/>
<dbReference type="Pfam" id="PF07690">
    <property type="entry name" value="MFS_1"/>
    <property type="match status" value="2"/>
</dbReference>
<dbReference type="OrthoDB" id="3936150at2759"/>
<dbReference type="KEGG" id="tpal:117649027"/>
<dbReference type="GO" id="GO:0022857">
    <property type="term" value="F:transmembrane transporter activity"/>
    <property type="evidence" value="ECO:0007669"/>
    <property type="project" value="InterPro"/>
</dbReference>
<feature type="transmembrane region" description="Helical" evidence="6">
    <location>
        <begin position="308"/>
        <end position="333"/>
    </location>
</feature>
<evidence type="ECO:0000259" key="7">
    <source>
        <dbReference type="PROSITE" id="PS50850"/>
    </source>
</evidence>
<feature type="transmembrane region" description="Helical" evidence="6">
    <location>
        <begin position="505"/>
        <end position="524"/>
    </location>
</feature>
<evidence type="ECO:0000256" key="4">
    <source>
        <dbReference type="ARBA" id="ARBA00022989"/>
    </source>
</evidence>
<evidence type="ECO:0000256" key="5">
    <source>
        <dbReference type="ARBA" id="ARBA00023136"/>
    </source>
</evidence>
<keyword evidence="8" id="KW-1185">Reference proteome</keyword>
<comment type="subcellular location">
    <subcellularLocation>
        <location evidence="1">Membrane</location>
        <topology evidence="1">Multi-pass membrane protein</topology>
    </subcellularLocation>
</comment>
<proteinExistence type="predicted"/>
<organism evidence="9">
    <name type="scientific">Thrips palmi</name>
    <name type="common">Melon thrips</name>
    <dbReference type="NCBI Taxonomy" id="161013"/>
    <lineage>
        <taxon>Eukaryota</taxon>
        <taxon>Metazoa</taxon>
        <taxon>Ecdysozoa</taxon>
        <taxon>Arthropoda</taxon>
        <taxon>Hexapoda</taxon>
        <taxon>Insecta</taxon>
        <taxon>Pterygota</taxon>
        <taxon>Neoptera</taxon>
        <taxon>Paraneoptera</taxon>
        <taxon>Thysanoptera</taxon>
        <taxon>Terebrantia</taxon>
        <taxon>Thripoidea</taxon>
        <taxon>Thripidae</taxon>
        <taxon>Thrips</taxon>
    </lineage>
</organism>
<keyword evidence="3 6" id="KW-0812">Transmembrane</keyword>
<dbReference type="InParanoid" id="A0A6P8ZRA9"/>
<feature type="transmembrane region" description="Helical" evidence="6">
    <location>
        <begin position="123"/>
        <end position="145"/>
    </location>
</feature>
<feature type="transmembrane region" description="Helical" evidence="6">
    <location>
        <begin position="31"/>
        <end position="55"/>
    </location>
</feature>
<evidence type="ECO:0000256" key="6">
    <source>
        <dbReference type="SAM" id="Phobius"/>
    </source>
</evidence>
<evidence type="ECO:0000313" key="8">
    <source>
        <dbReference type="Proteomes" id="UP000515158"/>
    </source>
</evidence>
<keyword evidence="5 6" id="KW-0472">Membrane</keyword>
<dbReference type="PANTHER" id="PTHR23511">
    <property type="entry name" value="SYNAPTIC VESICLE GLYCOPROTEIN 2"/>
    <property type="match status" value="1"/>
</dbReference>
<dbReference type="Proteomes" id="UP000515158">
    <property type="component" value="Unplaced"/>
</dbReference>
<dbReference type="InterPro" id="IPR036259">
    <property type="entry name" value="MFS_trans_sf"/>
</dbReference>